<evidence type="ECO:0000313" key="2">
    <source>
        <dbReference type="Proteomes" id="UP000663505"/>
    </source>
</evidence>
<dbReference type="RefSeq" id="WP_206654846.1">
    <property type="nucleotide sequence ID" value="NZ_CP071182.1"/>
</dbReference>
<proteinExistence type="predicted"/>
<organism evidence="1 2">
    <name type="scientific">Alicyclobacillus mengziensis</name>
    <dbReference type="NCBI Taxonomy" id="2931921"/>
    <lineage>
        <taxon>Bacteria</taxon>
        <taxon>Bacillati</taxon>
        <taxon>Bacillota</taxon>
        <taxon>Bacilli</taxon>
        <taxon>Bacillales</taxon>
        <taxon>Alicyclobacillaceae</taxon>
        <taxon>Alicyclobacillus</taxon>
    </lineage>
</organism>
<dbReference type="AlphaFoldDB" id="A0A9X7VUP3"/>
<accession>A0A9X7VUP3</accession>
<dbReference type="Proteomes" id="UP000663505">
    <property type="component" value="Chromosome"/>
</dbReference>
<evidence type="ECO:0000313" key="1">
    <source>
        <dbReference type="EMBL" id="QSO45478.1"/>
    </source>
</evidence>
<keyword evidence="2" id="KW-1185">Reference proteome</keyword>
<gene>
    <name evidence="1" type="ORF">JZ786_12930</name>
</gene>
<dbReference type="KEGG" id="afx:JZ786_12930"/>
<sequence>MQIDLSKTDVKTAVRIMSAGTPYESIANIARHIKTHRTDGTVEIMKENALRMAINKGTIRFRDLEQIATLLGYRLVAIKDED</sequence>
<name>A0A9X7VUP3_9BACL</name>
<dbReference type="EMBL" id="CP071182">
    <property type="protein sequence ID" value="QSO45478.1"/>
    <property type="molecule type" value="Genomic_DNA"/>
</dbReference>
<reference evidence="1 2" key="1">
    <citation type="submission" date="2021-02" db="EMBL/GenBank/DDBJ databases">
        <title>Alicyclobacillus curvatus sp. nov. and Alicyclobacillus mengziensis sp. nov., two acidophilic bacteria isolated from acid mine drainage.</title>
        <authorList>
            <person name="Huang Y."/>
        </authorList>
    </citation>
    <scope>NUCLEOTIDE SEQUENCE [LARGE SCALE GENOMIC DNA]</scope>
    <source>
        <strain evidence="1 2">S30H14</strain>
    </source>
</reference>
<protein>
    <submittedName>
        <fullName evidence="1">Uncharacterized protein</fullName>
    </submittedName>
</protein>